<name>A0A261FI68_9BIFI</name>
<evidence type="ECO:0000313" key="4">
    <source>
        <dbReference type="Proteomes" id="UP000216444"/>
    </source>
</evidence>
<keyword evidence="4" id="KW-1185">Reference proteome</keyword>
<dbReference type="InterPro" id="IPR012338">
    <property type="entry name" value="Beta-lactam/transpept-like"/>
</dbReference>
<dbReference type="Gene3D" id="3.40.710.10">
    <property type="entry name" value="DD-peptidase/beta-lactamase superfamily"/>
    <property type="match status" value="1"/>
</dbReference>
<gene>
    <name evidence="3" type="ORF">BTIS_0568</name>
</gene>
<reference evidence="3 4" key="1">
    <citation type="journal article" date="2017" name="BMC Genomics">
        <title>Comparative genomic and phylogenomic analyses of the Bifidobacteriaceae family.</title>
        <authorList>
            <person name="Lugli G.A."/>
            <person name="Milani C."/>
            <person name="Turroni F."/>
            <person name="Duranti S."/>
            <person name="Mancabelli L."/>
            <person name="Mangifesta M."/>
            <person name="Ferrario C."/>
            <person name="Modesto M."/>
            <person name="Mattarelli P."/>
            <person name="Jiri K."/>
            <person name="van Sinderen D."/>
            <person name="Ventura M."/>
        </authorList>
    </citation>
    <scope>NUCLEOTIDE SEQUENCE [LARGE SCALE GENOMIC DNA]</scope>
    <source>
        <strain evidence="3 4">DSM 100201</strain>
    </source>
</reference>
<feature type="compositionally biased region" description="Polar residues" evidence="1">
    <location>
        <begin position="1"/>
        <end position="15"/>
    </location>
</feature>
<dbReference type="InterPro" id="IPR045155">
    <property type="entry name" value="Beta-lactam_cat"/>
</dbReference>
<feature type="domain" description="Beta-lactamase class A catalytic" evidence="2">
    <location>
        <begin position="110"/>
        <end position="237"/>
    </location>
</feature>
<proteinExistence type="predicted"/>
<dbReference type="EMBL" id="MWWV01000003">
    <property type="protein sequence ID" value="OZG58847.1"/>
    <property type="molecule type" value="Genomic_DNA"/>
</dbReference>
<evidence type="ECO:0000313" key="3">
    <source>
        <dbReference type="EMBL" id="OZG58847.1"/>
    </source>
</evidence>
<evidence type="ECO:0000256" key="1">
    <source>
        <dbReference type="SAM" id="MobiDB-lite"/>
    </source>
</evidence>
<comment type="caution">
    <text evidence="3">The sequence shown here is derived from an EMBL/GenBank/DDBJ whole genome shotgun (WGS) entry which is preliminary data.</text>
</comment>
<dbReference type="Pfam" id="PF13354">
    <property type="entry name" value="Beta-lactamase2"/>
    <property type="match status" value="1"/>
</dbReference>
<evidence type="ECO:0000259" key="2">
    <source>
        <dbReference type="Pfam" id="PF13354"/>
    </source>
</evidence>
<dbReference type="GO" id="GO:0030655">
    <property type="term" value="P:beta-lactam antibiotic catabolic process"/>
    <property type="evidence" value="ECO:0007669"/>
    <property type="project" value="InterPro"/>
</dbReference>
<dbReference type="GO" id="GO:0008800">
    <property type="term" value="F:beta-lactamase activity"/>
    <property type="evidence" value="ECO:0007669"/>
    <property type="project" value="InterPro"/>
</dbReference>
<dbReference type="AlphaFoldDB" id="A0A261FI68"/>
<accession>A0A261FI68</accession>
<feature type="region of interest" description="Disordered" evidence="1">
    <location>
        <begin position="1"/>
        <end position="22"/>
    </location>
</feature>
<sequence>MPSDADGSSPNSLADNGSKPKLDNQQFSALVKKQTTAHPKGQVGVSVMLLGTMGQLDTNHIYGDTNAEYAMRAYGLYIPVYLMAHNIGCVQTPAKGSPLDDCWGDEESQRLTDDMMRNMDPVAGNAAIDRMGGIAKVNDWMITMYGDKNSFMSKLTSPEESVRQISNHTWSSNAVIMLQSVDERAGADLMNADLTGLGVRIPDGMIVHAQYGKADGSYNVYAIVEDSTYRAAVSVMTESIGDDDASELITETLAELHRQLGALHE</sequence>
<protein>
    <recommendedName>
        <fullName evidence="2">Beta-lactamase class A catalytic domain-containing protein</fullName>
    </recommendedName>
</protein>
<dbReference type="Proteomes" id="UP000216444">
    <property type="component" value="Unassembled WGS sequence"/>
</dbReference>
<organism evidence="3 4">
    <name type="scientific">Bifidobacterium tissieri</name>
    <dbReference type="NCBI Taxonomy" id="1630162"/>
    <lineage>
        <taxon>Bacteria</taxon>
        <taxon>Bacillati</taxon>
        <taxon>Actinomycetota</taxon>
        <taxon>Actinomycetes</taxon>
        <taxon>Bifidobacteriales</taxon>
        <taxon>Bifidobacteriaceae</taxon>
        <taxon>Bifidobacterium</taxon>
    </lineage>
</organism>